<evidence type="ECO:0000313" key="1">
    <source>
        <dbReference type="EMBL" id="KAF2450103.1"/>
    </source>
</evidence>
<proteinExistence type="predicted"/>
<name>A0A9P4PVJ4_9PLEO</name>
<sequence length="190" mass="21914">MLGHTEAAVIERVTTVQGCISSHGRRYSDTIQGRVQRLSGARVYSKTLTFPSDILRASSGALFDIYESRTVFGLPWTDFDHAVLWYVDDENDMEPFAYWARVQTFDDVSLPIREMFVAESDKDDLQLSSSREDASERDENSMRKVRVILTLPWNQGCIISPPPHEISANCSRERYIERLAERRTNYCSHW</sequence>
<gene>
    <name evidence="1" type="ORF">P171DRAFT_517672</name>
</gene>
<reference evidence="1" key="1">
    <citation type="journal article" date="2020" name="Stud. Mycol.">
        <title>101 Dothideomycetes genomes: a test case for predicting lifestyles and emergence of pathogens.</title>
        <authorList>
            <person name="Haridas S."/>
            <person name="Albert R."/>
            <person name="Binder M."/>
            <person name="Bloem J."/>
            <person name="Labutti K."/>
            <person name="Salamov A."/>
            <person name="Andreopoulos B."/>
            <person name="Baker S."/>
            <person name="Barry K."/>
            <person name="Bills G."/>
            <person name="Bluhm B."/>
            <person name="Cannon C."/>
            <person name="Castanera R."/>
            <person name="Culley D."/>
            <person name="Daum C."/>
            <person name="Ezra D."/>
            <person name="Gonzalez J."/>
            <person name="Henrissat B."/>
            <person name="Kuo A."/>
            <person name="Liang C."/>
            <person name="Lipzen A."/>
            <person name="Lutzoni F."/>
            <person name="Magnuson J."/>
            <person name="Mondo S."/>
            <person name="Nolan M."/>
            <person name="Ohm R."/>
            <person name="Pangilinan J."/>
            <person name="Park H.-J."/>
            <person name="Ramirez L."/>
            <person name="Alfaro M."/>
            <person name="Sun H."/>
            <person name="Tritt A."/>
            <person name="Yoshinaga Y."/>
            <person name="Zwiers L.-H."/>
            <person name="Turgeon B."/>
            <person name="Goodwin S."/>
            <person name="Spatafora J."/>
            <person name="Crous P."/>
            <person name="Grigoriev I."/>
        </authorList>
    </citation>
    <scope>NUCLEOTIDE SEQUENCE</scope>
    <source>
        <strain evidence="1">CBS 690.94</strain>
    </source>
</reference>
<dbReference type="AlphaFoldDB" id="A0A9P4PVJ4"/>
<keyword evidence="2" id="KW-1185">Reference proteome</keyword>
<dbReference type="Proteomes" id="UP000799764">
    <property type="component" value="Unassembled WGS sequence"/>
</dbReference>
<comment type="caution">
    <text evidence="1">The sequence shown here is derived from an EMBL/GenBank/DDBJ whole genome shotgun (WGS) entry which is preliminary data.</text>
</comment>
<evidence type="ECO:0000313" key="2">
    <source>
        <dbReference type="Proteomes" id="UP000799764"/>
    </source>
</evidence>
<dbReference type="OrthoDB" id="2958217at2759"/>
<protein>
    <submittedName>
        <fullName evidence="1">Uncharacterized protein</fullName>
    </submittedName>
</protein>
<accession>A0A9P4PVJ4</accession>
<organism evidence="1 2">
    <name type="scientific">Karstenula rhodostoma CBS 690.94</name>
    <dbReference type="NCBI Taxonomy" id="1392251"/>
    <lineage>
        <taxon>Eukaryota</taxon>
        <taxon>Fungi</taxon>
        <taxon>Dikarya</taxon>
        <taxon>Ascomycota</taxon>
        <taxon>Pezizomycotina</taxon>
        <taxon>Dothideomycetes</taxon>
        <taxon>Pleosporomycetidae</taxon>
        <taxon>Pleosporales</taxon>
        <taxon>Massarineae</taxon>
        <taxon>Didymosphaeriaceae</taxon>
        <taxon>Karstenula</taxon>
    </lineage>
</organism>
<dbReference type="EMBL" id="MU001494">
    <property type="protein sequence ID" value="KAF2450103.1"/>
    <property type="molecule type" value="Genomic_DNA"/>
</dbReference>